<dbReference type="RefSeq" id="WP_338021271.1">
    <property type="nucleotide sequence ID" value="NZ_JACHXI010000027.1"/>
</dbReference>
<dbReference type="Pfam" id="PF21157">
    <property type="entry name" value="DksA_N"/>
    <property type="match status" value="1"/>
</dbReference>
<accession>A0A839T6N3</accession>
<dbReference type="PANTHER" id="PTHR33823">
    <property type="entry name" value="RNA POLYMERASE-BINDING TRANSCRIPTION FACTOR DKSA-RELATED"/>
    <property type="match status" value="1"/>
</dbReference>
<feature type="domain" description="DnaK suppressor protein DksA N-terminal" evidence="2">
    <location>
        <begin position="20"/>
        <end position="88"/>
    </location>
</feature>
<dbReference type="EMBL" id="JACHXI010000027">
    <property type="protein sequence ID" value="MBB3105167.1"/>
    <property type="molecule type" value="Genomic_DNA"/>
</dbReference>
<evidence type="ECO:0000259" key="2">
    <source>
        <dbReference type="Pfam" id="PF21157"/>
    </source>
</evidence>
<dbReference type="AlphaFoldDB" id="A0A839T6N3"/>
<dbReference type="Gene3D" id="1.20.120.910">
    <property type="entry name" value="DksA, coiled-coil domain"/>
    <property type="match status" value="1"/>
</dbReference>
<sequence length="135" mass="15670">MLTENELLAQTDSDYMNAEQQAFFKKLLEEKTRRVQQRLVENQEACRIERQPDDTDFATTEEQRSMALSMIDRDRVELKRINNALEIIESGDYGFCLETGDPIGIKRLLLVPESLYSVETMRIREAKDAHQAKVS</sequence>
<name>A0A839T6N3_AZOMA</name>
<dbReference type="InterPro" id="IPR037187">
    <property type="entry name" value="DnaK_N"/>
</dbReference>
<dbReference type="InterPro" id="IPR048489">
    <property type="entry name" value="DksA_N"/>
</dbReference>
<dbReference type="SUPFAM" id="SSF57716">
    <property type="entry name" value="Glucocorticoid receptor-like (DNA-binding domain)"/>
    <property type="match status" value="1"/>
</dbReference>
<evidence type="ECO:0000256" key="1">
    <source>
        <dbReference type="PROSITE-ProRule" id="PRU00510"/>
    </source>
</evidence>
<dbReference type="PROSITE" id="PS51128">
    <property type="entry name" value="ZF_DKSA_2"/>
    <property type="match status" value="1"/>
</dbReference>
<protein>
    <submittedName>
        <fullName evidence="3">DnaK suppressor protein</fullName>
    </submittedName>
</protein>
<dbReference type="SUPFAM" id="SSF109635">
    <property type="entry name" value="DnaK suppressor protein DksA, alpha-hairpin domain"/>
    <property type="match status" value="1"/>
</dbReference>
<organism evidence="3 4">
    <name type="scientific">Azomonas macrocytogenes</name>
    <name type="common">Azotobacter macrocytogenes</name>
    <dbReference type="NCBI Taxonomy" id="69962"/>
    <lineage>
        <taxon>Bacteria</taxon>
        <taxon>Pseudomonadati</taxon>
        <taxon>Pseudomonadota</taxon>
        <taxon>Gammaproteobacteria</taxon>
        <taxon>Pseudomonadales</taxon>
        <taxon>Pseudomonadaceae</taxon>
        <taxon>Azomonas</taxon>
    </lineage>
</organism>
<evidence type="ECO:0000313" key="3">
    <source>
        <dbReference type="EMBL" id="MBB3105167.1"/>
    </source>
</evidence>
<proteinExistence type="predicted"/>
<feature type="zinc finger region" description="dksA C4-type" evidence="1">
    <location>
        <begin position="96"/>
        <end position="120"/>
    </location>
</feature>
<gene>
    <name evidence="3" type="ORF">FHR87_003602</name>
</gene>
<dbReference type="Proteomes" id="UP000549250">
    <property type="component" value="Unassembled WGS sequence"/>
</dbReference>
<evidence type="ECO:0000313" key="4">
    <source>
        <dbReference type="Proteomes" id="UP000549250"/>
    </source>
</evidence>
<keyword evidence="4" id="KW-1185">Reference proteome</keyword>
<dbReference type="PANTHER" id="PTHR33823:SF2">
    <property type="entry name" value="RNA POLYMERASE-BINDING TRANSCRIPTION FACTOR DKSA"/>
    <property type="match status" value="1"/>
</dbReference>
<reference evidence="3 4" key="1">
    <citation type="submission" date="2020-08" db="EMBL/GenBank/DDBJ databases">
        <title>Genomic Encyclopedia of Type Strains, Phase III (KMG-III): the genomes of soil and plant-associated and newly described type strains.</title>
        <authorList>
            <person name="Whitman W."/>
        </authorList>
    </citation>
    <scope>NUCLEOTIDE SEQUENCE [LARGE SCALE GENOMIC DNA]</scope>
    <source>
        <strain evidence="3 4">CECT 4462</strain>
    </source>
</reference>
<comment type="caution">
    <text evidence="3">The sequence shown here is derived from an EMBL/GenBank/DDBJ whole genome shotgun (WGS) entry which is preliminary data.</text>
</comment>